<name>A0A101HHA4_9BACT</name>
<reference evidence="2" key="1">
    <citation type="journal article" date="2015" name="MBio">
        <title>Genome-Resolved Metagenomic Analysis Reveals Roles for Candidate Phyla and Other Microbial Community Members in Biogeochemical Transformations in Oil Reservoirs.</title>
        <authorList>
            <person name="Hu P."/>
            <person name="Tom L."/>
            <person name="Singh A."/>
            <person name="Thomas B.C."/>
            <person name="Baker B.J."/>
            <person name="Piceno Y.M."/>
            <person name="Andersen G.L."/>
            <person name="Banfield J.F."/>
        </authorList>
    </citation>
    <scope>NUCLEOTIDE SEQUENCE [LARGE SCALE GENOMIC DNA]</scope>
</reference>
<dbReference type="EMBL" id="LGGO01000100">
    <property type="protein sequence ID" value="KUK76816.1"/>
    <property type="molecule type" value="Genomic_DNA"/>
</dbReference>
<organism evidence="1 2">
    <name type="scientific">candidate division WS6 bacterium 34_10</name>
    <dbReference type="NCBI Taxonomy" id="1641389"/>
    <lineage>
        <taxon>Bacteria</taxon>
        <taxon>Candidatus Dojkabacteria</taxon>
    </lineage>
</organism>
<comment type="caution">
    <text evidence="1">The sequence shown here is derived from an EMBL/GenBank/DDBJ whole genome shotgun (WGS) entry which is preliminary data.</text>
</comment>
<dbReference type="Proteomes" id="UP000053904">
    <property type="component" value="Unassembled WGS sequence"/>
</dbReference>
<sequence>MQNCIIVNLRDFEYYLYSCLNIVELQEGF</sequence>
<protein>
    <submittedName>
        <fullName evidence="1">Uncharacterized protein</fullName>
    </submittedName>
</protein>
<accession>A0A101HHA4</accession>
<dbReference type="AlphaFoldDB" id="A0A101HHA4"/>
<evidence type="ECO:0000313" key="2">
    <source>
        <dbReference type="Proteomes" id="UP000053904"/>
    </source>
</evidence>
<evidence type="ECO:0000313" key="1">
    <source>
        <dbReference type="EMBL" id="KUK76816.1"/>
    </source>
</evidence>
<gene>
    <name evidence="1" type="ORF">XD93_0704</name>
</gene>
<proteinExistence type="predicted"/>